<dbReference type="Pfam" id="PF13439">
    <property type="entry name" value="Glyco_transf_4"/>
    <property type="match status" value="1"/>
</dbReference>
<feature type="domain" description="Glycosyl transferase family 1" evidence="2">
    <location>
        <begin position="683"/>
        <end position="833"/>
    </location>
</feature>
<sequence length="879" mass="97298">MGQADGRDKRHFRDNSPADVNKTAANRNPTATRAALQAANGDASRRCPVPQGAVMKIDLHVHSKFSTRPSQWVLQKLNCPESFTEPMRIYEEARRKGMGLVTISDHNRIEGVLSIAHLPGTFVSEEVTSYFPDDRCKVHVLVFDITEAMHREMQRLRENIHELVDYLRQEGIHHAVAHPLFGVNDRMTVANFEKLLLLFRNFEINGARDAWQNDCLRDIIPNLDADTIWRLADKHGIDPGYAQPWRKNLIGGSDDHSALTIASTYTEVEGAENLAEFLDGLENGASVARGASSTPRTMARNLYSIAYQYYKHRFGIDRFLDKDVTLKVVDRFLEPGEQEAVGLAFRLKSRLARGLTRRRKSASTPLRELIRSETESLIHSDPALMEFARAGVLGNDSLENGWFSFVNRATNRVAAHFAGSLLDHVSGANVFDIFGALGSAGALYTMLAPYFLAYSIFTKDRQFSSQARLALTGQNGKDAAVRVAHFTDTFHEINGVSGTLRQQAELAIKTGKSLSIYTCDHGPRVFEPGVQQFTPIGVYSLAEYPDQKLYYPPLLEMLHSVYAGNFTRIHSATPGPIGLAALCIAKTLRLPIYGTYHTALPQYAQILTGDEAMEDLTWKCIIWYYNQMDLVYVPSRETGRELAEKGLDPAKLRLFPRGVDVVRFDPAKRDEDLAARFGLGHGPRLLYAGRVSREKDLHLLAAAFRRLVGQHPEATLCIVGDGPYLDELRAQLASTPTVFTGYREGEELAGLFAACDLFVFPSATDTFGNVVLEAQASGLPIIVTNQGGPMENIVPGETGVVVPAGDAEALYAAMAGLIADPELMRAMGRAGRDYAEKRTIDQAFEDYWKMYEDAPGAPTPSVPLEPALAKAMQRLVHAA</sequence>
<dbReference type="EMBL" id="AP010904">
    <property type="protein sequence ID" value="BAH75512.1"/>
    <property type="molecule type" value="Genomic_DNA"/>
</dbReference>
<dbReference type="SUPFAM" id="SSF89550">
    <property type="entry name" value="PHP domain-like"/>
    <property type="match status" value="1"/>
</dbReference>
<accession>C4XRG7</accession>
<evidence type="ECO:0000313" key="5">
    <source>
        <dbReference type="Proteomes" id="UP000009071"/>
    </source>
</evidence>
<dbReference type="Pfam" id="PF00534">
    <property type="entry name" value="Glycos_transf_1"/>
    <property type="match status" value="1"/>
</dbReference>
<evidence type="ECO:0000313" key="4">
    <source>
        <dbReference type="EMBL" id="BAH75512.1"/>
    </source>
</evidence>
<evidence type="ECO:0000259" key="2">
    <source>
        <dbReference type="Pfam" id="PF00534"/>
    </source>
</evidence>
<feature type="compositionally biased region" description="Basic and acidic residues" evidence="1">
    <location>
        <begin position="1"/>
        <end position="16"/>
    </location>
</feature>
<dbReference type="AlphaFoldDB" id="C4XRG7"/>
<organism evidence="4 5">
    <name type="scientific">Solidesulfovibrio magneticus (strain ATCC 700980 / DSM 13731 / RS-1)</name>
    <name type="common">Desulfovibrio magneticus</name>
    <dbReference type="NCBI Taxonomy" id="573370"/>
    <lineage>
        <taxon>Bacteria</taxon>
        <taxon>Pseudomonadati</taxon>
        <taxon>Thermodesulfobacteriota</taxon>
        <taxon>Desulfovibrionia</taxon>
        <taxon>Desulfovibrionales</taxon>
        <taxon>Desulfovibrionaceae</taxon>
        <taxon>Solidesulfovibrio</taxon>
    </lineage>
</organism>
<reference evidence="4 5" key="1">
    <citation type="journal article" date="2009" name="Genome Res.">
        <title>Whole genome sequence of Desulfovibrio magneticus strain RS-1 revealed common gene clusters in magnetotactic bacteria.</title>
        <authorList>
            <person name="Nakazawa H."/>
            <person name="Arakaki A."/>
            <person name="Narita-Yamada S."/>
            <person name="Yashiro I."/>
            <person name="Jinno K."/>
            <person name="Aoki N."/>
            <person name="Tsuruyama A."/>
            <person name="Okamura Y."/>
            <person name="Tanikawa S."/>
            <person name="Fujita N."/>
            <person name="Takeyama H."/>
            <person name="Matsunaga T."/>
        </authorList>
    </citation>
    <scope>NUCLEOTIDE SEQUENCE [LARGE SCALE GENOMIC DNA]</scope>
    <source>
        <strain evidence="5">ATCC 700980 / DSM 13731 / RS-1</strain>
    </source>
</reference>
<dbReference type="PANTHER" id="PTHR45947:SF3">
    <property type="entry name" value="SULFOQUINOVOSYL TRANSFERASE SQD2"/>
    <property type="match status" value="1"/>
</dbReference>
<feature type="region of interest" description="Disordered" evidence="1">
    <location>
        <begin position="1"/>
        <end position="33"/>
    </location>
</feature>
<dbReference type="eggNOG" id="COG0613">
    <property type="taxonomic scope" value="Bacteria"/>
</dbReference>
<dbReference type="Gene3D" id="3.40.50.2000">
    <property type="entry name" value="Glycogen Phosphorylase B"/>
    <property type="match status" value="2"/>
</dbReference>
<dbReference type="CDD" id="cd03814">
    <property type="entry name" value="GT4-like"/>
    <property type="match status" value="1"/>
</dbReference>
<name>C4XRG7_SOLM1</name>
<feature type="compositionally biased region" description="Low complexity" evidence="1">
    <location>
        <begin position="23"/>
        <end position="33"/>
    </location>
</feature>
<dbReference type="InterPro" id="IPR001296">
    <property type="entry name" value="Glyco_trans_1"/>
</dbReference>
<dbReference type="Proteomes" id="UP000009071">
    <property type="component" value="Chromosome"/>
</dbReference>
<keyword evidence="5" id="KW-1185">Reference proteome</keyword>
<dbReference type="STRING" id="573370.DMR_20210"/>
<dbReference type="InterPro" id="IPR050194">
    <property type="entry name" value="Glycosyltransferase_grp1"/>
</dbReference>
<dbReference type="InterPro" id="IPR016195">
    <property type="entry name" value="Pol/histidinol_Pase-like"/>
</dbReference>
<evidence type="ECO:0000259" key="3">
    <source>
        <dbReference type="Pfam" id="PF13439"/>
    </source>
</evidence>
<dbReference type="Gene3D" id="3.20.20.140">
    <property type="entry name" value="Metal-dependent hydrolases"/>
    <property type="match status" value="1"/>
</dbReference>
<feature type="domain" description="Glycosyltransferase subfamily 4-like N-terminal" evidence="3">
    <location>
        <begin position="493"/>
        <end position="661"/>
    </location>
</feature>
<dbReference type="InterPro" id="IPR028098">
    <property type="entry name" value="Glyco_trans_4-like_N"/>
</dbReference>
<dbReference type="SUPFAM" id="SSF53756">
    <property type="entry name" value="UDP-Glycosyltransferase/glycogen phosphorylase"/>
    <property type="match status" value="1"/>
</dbReference>
<dbReference type="eggNOG" id="COG0438">
    <property type="taxonomic scope" value="Bacteria"/>
</dbReference>
<proteinExistence type="predicted"/>
<dbReference type="KEGG" id="dma:DMR_20210"/>
<dbReference type="CAZy" id="GT4">
    <property type="family name" value="Glycosyltransferase Family 4"/>
</dbReference>
<gene>
    <name evidence="4" type="ordered locus">DMR_20210</name>
</gene>
<dbReference type="GO" id="GO:0016757">
    <property type="term" value="F:glycosyltransferase activity"/>
    <property type="evidence" value="ECO:0007669"/>
    <property type="project" value="InterPro"/>
</dbReference>
<dbReference type="PANTHER" id="PTHR45947">
    <property type="entry name" value="SULFOQUINOVOSYL TRANSFERASE SQD2"/>
    <property type="match status" value="1"/>
</dbReference>
<dbReference type="HOGENOM" id="CLU_018859_0_0_7"/>
<evidence type="ECO:0000256" key="1">
    <source>
        <dbReference type="SAM" id="MobiDB-lite"/>
    </source>
</evidence>
<protein>
    <submittedName>
        <fullName evidence="4">Glycosyltransferase</fullName>
    </submittedName>
</protein>